<dbReference type="Proteomes" id="UP000031307">
    <property type="component" value="Unassembled WGS sequence"/>
</dbReference>
<protein>
    <submittedName>
        <fullName evidence="2">Uncharacterized protein</fullName>
    </submittedName>
</protein>
<evidence type="ECO:0000313" key="2">
    <source>
        <dbReference type="EMBL" id="KIA77057.1"/>
    </source>
</evidence>
<keyword evidence="1" id="KW-0472">Membrane</keyword>
<feature type="transmembrane region" description="Helical" evidence="1">
    <location>
        <begin position="12"/>
        <end position="35"/>
    </location>
</feature>
<reference evidence="2 3" key="1">
    <citation type="journal article" date="2014" name="Mol. Biol. Evol.">
        <title>Massive expansion of Ubiquitination-related gene families within the Chlamydiae.</title>
        <authorList>
            <person name="Domman D."/>
            <person name="Collingro A."/>
            <person name="Lagkouvardos I."/>
            <person name="Gehre L."/>
            <person name="Weinmaier T."/>
            <person name="Rattei T."/>
            <person name="Subtil A."/>
            <person name="Horn M."/>
        </authorList>
    </citation>
    <scope>NUCLEOTIDE SEQUENCE [LARGE SCALE GENOMIC DNA]</scope>
    <source>
        <strain evidence="2 3">OEW1</strain>
    </source>
</reference>
<name>A0A0C1E741_9BACT</name>
<comment type="caution">
    <text evidence="2">The sequence shown here is derived from an EMBL/GenBank/DDBJ whole genome shotgun (WGS) entry which is preliminary data.</text>
</comment>
<keyword evidence="1" id="KW-1133">Transmembrane helix</keyword>
<evidence type="ECO:0000256" key="1">
    <source>
        <dbReference type="SAM" id="Phobius"/>
    </source>
</evidence>
<proteinExistence type="predicted"/>
<organism evidence="2 3">
    <name type="scientific">Parachlamydia acanthamoebae</name>
    <dbReference type="NCBI Taxonomy" id="83552"/>
    <lineage>
        <taxon>Bacteria</taxon>
        <taxon>Pseudomonadati</taxon>
        <taxon>Chlamydiota</taxon>
        <taxon>Chlamydiia</taxon>
        <taxon>Parachlamydiales</taxon>
        <taxon>Parachlamydiaceae</taxon>
        <taxon>Parachlamydia</taxon>
    </lineage>
</organism>
<evidence type="ECO:0000313" key="3">
    <source>
        <dbReference type="Proteomes" id="UP000031307"/>
    </source>
</evidence>
<dbReference type="EMBL" id="JSAM01000091">
    <property type="protein sequence ID" value="KIA77057.1"/>
    <property type="molecule type" value="Genomic_DNA"/>
</dbReference>
<accession>A0A0C1E741</accession>
<keyword evidence="1" id="KW-0812">Transmembrane</keyword>
<gene>
    <name evidence="2" type="ORF">DB43_GV00070</name>
</gene>
<dbReference type="PATRIC" id="fig|83552.4.peg.1759"/>
<sequence length="1765" mass="201590">MRACQRKENEGIMVVKVGIRIFLGIFIACSLLFFFQKPIFGALSEWYCQKYCESRLNGYFKYREMAFDNGYFVFHDVKVAHADSQKERFSARQLKIRPIFSWMPLYLDLSVVAEEPHFYLLQNEEDLLSGMSQGKPHPLFKIQGAVILKNGRITYASGLEQAFFDFEGQLQADKSLQILLKMGFSSNDRDAIQFKGASRLKEGEHRYACEFNAVDCAQLATFWKHLSPSTDTLAISQGQMNGEIAFNLMKGKAPSLEGNLKAHHIALALPMLGLKGEVGELNIQLDRHESPAKKFARNPFWKTFFNLIGTIQLSKDSYLASFEGDKLLWEVKDFQGGLIFLPEQGLIVNGDGICTYCDKIVPLHLEGKSTITAEQSVFEMSCFADTSLKSPSKIQFSIQNFHQPSAKAWLDIQNFEVNQIGILNQFFHKVYPVELLAGSIDASLFAQLDSFKISEINLRHFSARDFKFYIKPWRATFECDLMKGALLLNPKEFPVLGQSEAECSISNGELHIVGFEEKDWRLHEINTRFKIEQGTLQKFLAEGKIAGLAGFVEVDWLSPDEMMKLQFHGNAQEVVSLFPDYLKEKINNTFVSDQLVISAGVKRQSHARRQVEGSIHFFEKSKDGADTILFGFAVESEKIPRSLSEVQDKYEEFLRANFPENELQNLVEVHLLTEQKICGLVLRDGWFEAKELNLSKFVSPFVLGASSLELRGTGDFSGIFDSRNLMISYQACELALECESFLIEVKETVREKVSMASYPAIHYFNFEDGSQFGYLPVQQGSYFQKYNELLFEEINASIFFDRSQIHIRHIESFSDGIFFGGAIDIDFSGRQAGIYDVVIHSDIMNGKISQIQTFLSRFMEPSPFLKMPMEGLVSYRQRGGMLNLTFSPETYTVIANVEGALTDGKLLWENDQMRFQDFSLHFDYDHQAKSIIFSDLEGVFLVGAAHQLEEYDVIGDYIRLLDYTQNQAEFDVWISDKSRDILRVVGNSSNRMNLTGDKVIQFTFDHELTHFGDVHPNAFDLTLKEDWQIDDLNFEFGFNISTLVHDFQRLNQTGLFFPLKSSAKLLDQLKKTQGEFQVAIRYDKIAEQYNYQMLGSHLVCDENYHFDSCLLTGRKKGSAWAIDQLQFDQLSLSADILRKDYGWNVNFLGIRFDNALLAGLEGIYYDQNSSFKGKLNLLEVDLGNLPKWKIFQKMIHENLVDGKINAAGEVRIQHLEESKDWRVELLLQTDFKNFSAKGINFDQTEKVFCHFVSDRGMTLRNFKTAFLHAKERNPKVAIDIEKMDFDFKNGEAAIRGCAFSLPANNLEWAVENFQQAFPDFISHTYGEEIKKIKSSGEVQGKLDVDFALPHIAFHLEMQDGTYRFYDSEYVCKNLSFEKDPFESKVIFQSPYNDHLFWVLVRSSAPKHDSGEMLISEHYPEHHFEKKVGVQLLWRDTLSEGFIIDRVEGSLLGSSVHLARVPSASTDRVYEGTTLIQIDQALRYLPKNLLEKAQNCSLNGTCTLSGQWILQKDSLASGENLYFVGQLYGEDLVFRECLFDSLTAEVEYHQNEIAFNNVQVNDPAGKLEIAQMSLKAENEDVILNIPQVNVSDFRPSILRDPSGMITTPATPFVIRHLEIQNVHGSLINSDQITGKGKFTFTNSKKKVLPNTIFAIPGEILSRIGLDVTVLTPVMGSIYYKIKDGKIYFTRFKDLYSNGRLSKFYLPNTSYQSYMDFDGNLHVQVRMKQYNLLFKLAELLTITVQGTVQKPKYSLQKQPQSEHEVRK</sequence>